<name>A0A3N0EC86_9ACTN</name>
<reference evidence="2 3" key="1">
    <citation type="submission" date="2018-11" db="EMBL/GenBank/DDBJ databases">
        <title>The genome draft of YIM 96095.</title>
        <authorList>
            <person name="Tang S.-K."/>
            <person name="Chunyu W.-X."/>
            <person name="Feng Y.-Z."/>
        </authorList>
    </citation>
    <scope>NUCLEOTIDE SEQUENCE [LARGE SCALE GENOMIC DNA]</scope>
    <source>
        <strain evidence="2 3">YIM 96095</strain>
    </source>
</reference>
<comment type="caution">
    <text evidence="2">The sequence shown here is derived from an EMBL/GenBank/DDBJ whole genome shotgun (WGS) entry which is preliminary data.</text>
</comment>
<gene>
    <name evidence="2" type="ORF">EFW17_08090</name>
</gene>
<evidence type="ECO:0000313" key="2">
    <source>
        <dbReference type="EMBL" id="RNL85444.1"/>
    </source>
</evidence>
<dbReference type="EMBL" id="RJMB01000006">
    <property type="protein sequence ID" value="RNL85444.1"/>
    <property type="molecule type" value="Genomic_DNA"/>
</dbReference>
<evidence type="ECO:0000313" key="3">
    <source>
        <dbReference type="Proteomes" id="UP000269198"/>
    </source>
</evidence>
<proteinExistence type="predicted"/>
<dbReference type="Proteomes" id="UP000269198">
    <property type="component" value="Unassembled WGS sequence"/>
</dbReference>
<organism evidence="2 3">
    <name type="scientific">Halostreptopolyspora alba</name>
    <dbReference type="NCBI Taxonomy" id="2487137"/>
    <lineage>
        <taxon>Bacteria</taxon>
        <taxon>Bacillati</taxon>
        <taxon>Actinomycetota</taxon>
        <taxon>Actinomycetes</taxon>
        <taxon>Streptosporangiales</taxon>
        <taxon>Nocardiopsidaceae</taxon>
        <taxon>Halostreptopolyspora</taxon>
    </lineage>
</organism>
<dbReference type="AlphaFoldDB" id="A0A3N0EC86"/>
<protein>
    <submittedName>
        <fullName evidence="2">Uncharacterized protein</fullName>
    </submittedName>
</protein>
<evidence type="ECO:0000256" key="1">
    <source>
        <dbReference type="SAM" id="MobiDB-lite"/>
    </source>
</evidence>
<accession>A0A3N0EC86</accession>
<dbReference type="RefSeq" id="WP_123200701.1">
    <property type="nucleotide sequence ID" value="NZ_RJMB01000006.1"/>
</dbReference>
<keyword evidence="3" id="KW-1185">Reference proteome</keyword>
<feature type="region of interest" description="Disordered" evidence="1">
    <location>
        <begin position="67"/>
        <end position="90"/>
    </location>
</feature>
<sequence length="90" mass="9496">MNAQTRSLGSVMAVRSLGALDGGTQPAQRRLAADAVRAKHGEDYAESGISAGHTEATVRPWLPKLTESMPAEETPRPKGAVGWCPRSVPT</sequence>